<dbReference type="InterPro" id="IPR008979">
    <property type="entry name" value="Galactose-bd-like_sf"/>
</dbReference>
<feature type="chain" id="PRO_5009518786" description="F5/8 type C domain-containing protein" evidence="2">
    <location>
        <begin position="22"/>
        <end position="422"/>
    </location>
</feature>
<evidence type="ECO:0000256" key="1">
    <source>
        <dbReference type="SAM" id="Phobius"/>
    </source>
</evidence>
<comment type="caution">
    <text evidence="3">The sequence shown here is derived from an EMBL/GenBank/DDBJ whole genome shotgun (WGS) entry which is preliminary data.</text>
</comment>
<keyword evidence="1" id="KW-0812">Transmembrane</keyword>
<accession>A0A1F5HFP4</accession>
<dbReference type="Gene3D" id="2.60.120.260">
    <property type="entry name" value="Galactose-binding domain-like"/>
    <property type="match status" value="2"/>
</dbReference>
<dbReference type="EMBL" id="MFCA01000008">
    <property type="protein sequence ID" value="OGE02856.1"/>
    <property type="molecule type" value="Genomic_DNA"/>
</dbReference>
<dbReference type="AlphaFoldDB" id="A0A1F5HFP4"/>
<feature type="signal peptide" evidence="2">
    <location>
        <begin position="1"/>
        <end position="21"/>
    </location>
</feature>
<protein>
    <recommendedName>
        <fullName evidence="5">F5/8 type C domain-containing protein</fullName>
    </recommendedName>
</protein>
<evidence type="ECO:0000256" key="2">
    <source>
        <dbReference type="SAM" id="SignalP"/>
    </source>
</evidence>
<dbReference type="Pfam" id="PF13163">
    <property type="entry name" value="DUF3999"/>
    <property type="match status" value="1"/>
</dbReference>
<evidence type="ECO:0008006" key="5">
    <source>
        <dbReference type="Google" id="ProtNLM"/>
    </source>
</evidence>
<name>A0A1F5HFP4_9BACT</name>
<dbReference type="Proteomes" id="UP000176751">
    <property type="component" value="Unassembled WGS sequence"/>
</dbReference>
<feature type="transmembrane region" description="Helical" evidence="1">
    <location>
        <begin position="394"/>
        <end position="416"/>
    </location>
</feature>
<keyword evidence="1" id="KW-1133">Transmembrane helix</keyword>
<gene>
    <name evidence="3" type="ORF">A2196_03385</name>
</gene>
<keyword evidence="2" id="KW-0732">Signal</keyword>
<reference evidence="3 4" key="1">
    <citation type="journal article" date="2016" name="Nat. Commun.">
        <title>Thousands of microbial genomes shed light on interconnected biogeochemical processes in an aquifer system.</title>
        <authorList>
            <person name="Anantharaman K."/>
            <person name="Brown C.T."/>
            <person name="Hug L.A."/>
            <person name="Sharon I."/>
            <person name="Castelle C.J."/>
            <person name="Probst A.J."/>
            <person name="Thomas B.C."/>
            <person name="Singh A."/>
            <person name="Wilkins M.J."/>
            <person name="Karaoz U."/>
            <person name="Brodie E.L."/>
            <person name="Williams K.H."/>
            <person name="Hubbard S.S."/>
            <person name="Banfield J.F."/>
        </authorList>
    </citation>
    <scope>NUCLEOTIDE SEQUENCE [LARGE SCALE GENOMIC DNA]</scope>
</reference>
<evidence type="ECO:0000313" key="3">
    <source>
        <dbReference type="EMBL" id="OGE02856.1"/>
    </source>
</evidence>
<evidence type="ECO:0000313" key="4">
    <source>
        <dbReference type="Proteomes" id="UP000176751"/>
    </source>
</evidence>
<dbReference type="InterPro" id="IPR025060">
    <property type="entry name" value="DUF3999"/>
</dbReference>
<sequence length="422" mass="47664">MINKLFLVLVLFLFLTSSAGADFKGEKWRYSKEIRVTGSQRLTSFSLDNQVYEHAKEGMADLRIIDNSGEEVKYKMTIESGQKTIETIPVAIRDLGIKVGENTQFIVDLGRGGILHNSITIQTSSVNFRRQVEVEASDDLANWLLVKKQSEGAYIYDYSLDFKAKNTTVYYPQSTARYLRIKILDMGEEPIKVSGATVVNDIYIWARTATYDPKLLEERNDQEKQTSTYLLDLGAKGIPSNKITFGTGEVNFNREVLIEGSNDKNNFTKVGSDVIFSYQTPGFNGSKDSVTFSEGNFRYLRLTVFNRDNSPFELSDFAVFGTVRKVIFEYSPGETYKLFYGNPGARYPDYDIESYLQYFNTSDVSAAVLGSEQENSSFVPEKAKEKPLTERYPFLLPGILVVGVLILGTMIARLAMQVKRSR</sequence>
<dbReference type="SUPFAM" id="SSF49785">
    <property type="entry name" value="Galactose-binding domain-like"/>
    <property type="match status" value="2"/>
</dbReference>
<proteinExistence type="predicted"/>
<organism evidence="3 4">
    <name type="scientific">Candidatus Curtissbacteria bacterium RIFOXYA1_FULL_41_14</name>
    <dbReference type="NCBI Taxonomy" id="1797737"/>
    <lineage>
        <taxon>Bacteria</taxon>
        <taxon>Candidatus Curtissiibacteriota</taxon>
    </lineage>
</organism>
<keyword evidence="1" id="KW-0472">Membrane</keyword>
<dbReference type="STRING" id="1797737.A2196_03385"/>